<sequence>MSSRILSTLVASLFVVTTQAQINTQLPDTYKVRPTPYTVTNPAQFNTDITVLDYTVVRNFKEAADRPEPNLSHILYVHKHFRINTQKGADSSATILIPKEDGAEPIYMEARVIAPDGTISQITGRLRKLNGADGKEFWTIKTPALTPGSELEYDLASLVYDALAGADLFQEDVPVVHARFRLVTPNILKFDVKSLNGFGEVTSAQHGQTTVFDVEANNIPAFPNSAFVFPKPLVQGVSFGMRSFVNMASYKRETVEYNWQDYGEREYISYYNIDKNEYTRLQKEMEGWLFIRQRKSLPLLIYQVEHYLKSIIKYEPAKNIPDLENLGTILKNRMANDLGMVRLMAAVYYNLGIRAELLLASQRDELPIDTSLCTFYRAKNVLLYFPELNQAIAPTERDYHFPNIPPMWSNTLALHAWDSATANASVVKTNFMRVPVGSYANNGIRMSVDVKFSPSNDSLLVNTTQLISGDPEVTLKAVLNTPKINTTQVLTSNLPLSPTEMRNLSVTVANQDWSPTMISRPLEVRASFSNTSILKVENNGYSIDLRELNRMPVDNLGDLPAAGQPINITFPFYQETKISIALPAGYKVKNAASFNSEYVYKEGDDEVVGYRLKSLQSDQTFTLLLTQWYAQTDYQGKAREGLEKVLRTLLQLREVKVEIAK</sequence>
<keyword evidence="4" id="KW-1185">Reference proteome</keyword>
<dbReference type="Gene3D" id="2.60.40.3140">
    <property type="match status" value="1"/>
</dbReference>
<accession>A0A327Q5Z7</accession>
<dbReference type="InterPro" id="IPR024618">
    <property type="entry name" value="DUF3857"/>
</dbReference>
<dbReference type="AlphaFoldDB" id="A0A327Q5Z7"/>
<protein>
    <submittedName>
        <fullName evidence="3">Uncharacterized protein DUF3857</fullName>
    </submittedName>
</protein>
<dbReference type="OrthoDB" id="1153981at2"/>
<gene>
    <name evidence="3" type="ORF">LX64_04525</name>
</gene>
<dbReference type="EMBL" id="QLLL01000010">
    <property type="protein sequence ID" value="RAI99394.1"/>
    <property type="molecule type" value="Genomic_DNA"/>
</dbReference>
<organism evidence="3 4">
    <name type="scientific">Chitinophaga skermanii</name>
    <dbReference type="NCBI Taxonomy" id="331697"/>
    <lineage>
        <taxon>Bacteria</taxon>
        <taxon>Pseudomonadati</taxon>
        <taxon>Bacteroidota</taxon>
        <taxon>Chitinophagia</taxon>
        <taxon>Chitinophagales</taxon>
        <taxon>Chitinophagaceae</taxon>
        <taxon>Chitinophaga</taxon>
    </lineage>
</organism>
<comment type="caution">
    <text evidence="3">The sequence shown here is derived from an EMBL/GenBank/DDBJ whole genome shotgun (WGS) entry which is preliminary data.</text>
</comment>
<keyword evidence="1" id="KW-0732">Signal</keyword>
<name>A0A327Q5Z7_9BACT</name>
<evidence type="ECO:0000256" key="1">
    <source>
        <dbReference type="SAM" id="SignalP"/>
    </source>
</evidence>
<dbReference type="Proteomes" id="UP000249547">
    <property type="component" value="Unassembled WGS sequence"/>
</dbReference>
<proteinExistence type="predicted"/>
<feature type="chain" id="PRO_5016367904" evidence="1">
    <location>
        <begin position="21"/>
        <end position="661"/>
    </location>
</feature>
<evidence type="ECO:0000259" key="2">
    <source>
        <dbReference type="Pfam" id="PF12969"/>
    </source>
</evidence>
<reference evidence="3 4" key="1">
    <citation type="submission" date="2018-06" db="EMBL/GenBank/DDBJ databases">
        <title>Genomic Encyclopedia of Archaeal and Bacterial Type Strains, Phase II (KMG-II): from individual species to whole genera.</title>
        <authorList>
            <person name="Goeker M."/>
        </authorList>
    </citation>
    <scope>NUCLEOTIDE SEQUENCE [LARGE SCALE GENOMIC DNA]</scope>
    <source>
        <strain evidence="3 4">DSM 23857</strain>
    </source>
</reference>
<dbReference type="Pfam" id="PF12969">
    <property type="entry name" value="DUF3857"/>
    <property type="match status" value="1"/>
</dbReference>
<feature type="domain" description="DUF3857" evidence="2">
    <location>
        <begin position="73"/>
        <end position="222"/>
    </location>
</feature>
<feature type="signal peptide" evidence="1">
    <location>
        <begin position="1"/>
        <end position="20"/>
    </location>
</feature>
<dbReference type="RefSeq" id="WP_111599918.1">
    <property type="nucleotide sequence ID" value="NZ_QLLL01000010.1"/>
</dbReference>
<evidence type="ECO:0000313" key="4">
    <source>
        <dbReference type="Proteomes" id="UP000249547"/>
    </source>
</evidence>
<evidence type="ECO:0000313" key="3">
    <source>
        <dbReference type="EMBL" id="RAI99394.1"/>
    </source>
</evidence>